<evidence type="ECO:0000256" key="3">
    <source>
        <dbReference type="ARBA" id="ARBA00022692"/>
    </source>
</evidence>
<dbReference type="OMA" id="STEMETG"/>
<comment type="subcellular location">
    <subcellularLocation>
        <location evidence="1 6">Membrane</location>
        <topology evidence="1 6">Multi-pass membrane protein</topology>
    </subcellularLocation>
</comment>
<evidence type="ECO:0000313" key="8">
    <source>
        <dbReference type="Proteomes" id="UP000007819"/>
    </source>
</evidence>
<dbReference type="PANTHER" id="PTHR12300">
    <property type="entry name" value="HVA22-LIKE PROTEINS"/>
    <property type="match status" value="1"/>
</dbReference>
<feature type="transmembrane region" description="Helical" evidence="6">
    <location>
        <begin position="67"/>
        <end position="86"/>
    </location>
</feature>
<feature type="transmembrane region" description="Helical" evidence="6">
    <location>
        <begin position="41"/>
        <end position="60"/>
    </location>
</feature>
<evidence type="ECO:0000256" key="6">
    <source>
        <dbReference type="RuleBase" id="RU362006"/>
    </source>
</evidence>
<keyword evidence="3 6" id="KW-0812">Transmembrane</keyword>
<evidence type="ECO:0000256" key="4">
    <source>
        <dbReference type="ARBA" id="ARBA00022989"/>
    </source>
</evidence>
<reference evidence="7" key="2">
    <citation type="submission" date="2022-06" db="UniProtKB">
        <authorList>
            <consortium name="EnsemblMetazoa"/>
        </authorList>
    </citation>
    <scope>IDENTIFICATION</scope>
</reference>
<evidence type="ECO:0000256" key="2">
    <source>
        <dbReference type="ARBA" id="ARBA00008573"/>
    </source>
</evidence>
<name>A0A8R2FB92_ACYPI</name>
<dbReference type="KEGG" id="api:100165498"/>
<keyword evidence="5 6" id="KW-0472">Membrane</keyword>
<evidence type="ECO:0000256" key="5">
    <source>
        <dbReference type="ARBA" id="ARBA00023136"/>
    </source>
</evidence>
<sequence>MASATKIQLVMDIIDGALYDKSNPWNGAFGRVEVLTGLSRLKVLMCVVLLTSVLLVYGTSAEVVSNAIGLVYPAVATISLTVSPPIWRKYDRVSAATEALNEKFTYWMTFTAILILESLCRPVLRLLPLYQMCRTWFFIWCFAPIRDNGSAYIYDAIIRPQFEHSVDSD</sequence>
<dbReference type="EnsemblMetazoa" id="XM_008186574.3">
    <property type="protein sequence ID" value="XP_008184796.1"/>
    <property type="gene ID" value="LOC100165498"/>
</dbReference>
<keyword evidence="8" id="KW-1185">Reference proteome</keyword>
<dbReference type="RefSeq" id="XP_008184796.1">
    <property type="nucleotide sequence ID" value="XM_008186574.3"/>
</dbReference>
<dbReference type="Pfam" id="PF03134">
    <property type="entry name" value="TB2_DP1_HVA22"/>
    <property type="match status" value="1"/>
</dbReference>
<accession>A0A8R2FB92</accession>
<dbReference type="GeneID" id="100165498"/>
<proteinExistence type="inferred from homology"/>
<keyword evidence="4 6" id="KW-1133">Transmembrane helix</keyword>
<dbReference type="InterPro" id="IPR004345">
    <property type="entry name" value="TB2_DP1_HVA22"/>
</dbReference>
<dbReference type="AlphaFoldDB" id="A0A8R2FB92"/>
<dbReference type="Proteomes" id="UP000007819">
    <property type="component" value="Chromosome A1"/>
</dbReference>
<reference evidence="8" key="1">
    <citation type="submission" date="2010-06" db="EMBL/GenBank/DDBJ databases">
        <authorList>
            <person name="Jiang H."/>
            <person name="Abraham K."/>
            <person name="Ali S."/>
            <person name="Alsbrooks S.L."/>
            <person name="Anim B.N."/>
            <person name="Anosike U.S."/>
            <person name="Attaway T."/>
            <person name="Bandaranaike D.P."/>
            <person name="Battles P.K."/>
            <person name="Bell S.N."/>
            <person name="Bell A.V."/>
            <person name="Beltran B."/>
            <person name="Bickham C."/>
            <person name="Bustamante Y."/>
            <person name="Caleb T."/>
            <person name="Canada A."/>
            <person name="Cardenas V."/>
            <person name="Carter K."/>
            <person name="Chacko J."/>
            <person name="Chandrabose M.N."/>
            <person name="Chavez D."/>
            <person name="Chavez A."/>
            <person name="Chen L."/>
            <person name="Chu H.-S."/>
            <person name="Claassen K.J."/>
            <person name="Cockrell R."/>
            <person name="Collins M."/>
            <person name="Cooper J.A."/>
            <person name="Cree A."/>
            <person name="Curry S.M."/>
            <person name="Da Y."/>
            <person name="Dao M.D."/>
            <person name="Das B."/>
            <person name="Davila M.-L."/>
            <person name="Davy-Carroll L."/>
            <person name="Denson S."/>
            <person name="Dinh H."/>
            <person name="Ebong V.E."/>
            <person name="Edwards J.R."/>
            <person name="Egan A."/>
            <person name="El-Daye J."/>
            <person name="Escobedo L."/>
            <person name="Fernandez S."/>
            <person name="Fernando P.R."/>
            <person name="Flagg N."/>
            <person name="Forbes L.D."/>
            <person name="Fowler R.G."/>
            <person name="Fu Q."/>
            <person name="Gabisi R.A."/>
            <person name="Ganer J."/>
            <person name="Garbino Pronczuk A."/>
            <person name="Garcia R.M."/>
            <person name="Garner T."/>
            <person name="Garrett T.E."/>
            <person name="Gonzalez D.A."/>
            <person name="Hamid H."/>
            <person name="Hawkins E.S."/>
            <person name="Hirani K."/>
            <person name="Hogues M.E."/>
            <person name="Hollins B."/>
            <person name="Hsiao C.-H."/>
            <person name="Jabil R."/>
            <person name="James M.L."/>
            <person name="Jhangiani S.N."/>
            <person name="Johnson B."/>
            <person name="Johnson Q."/>
            <person name="Joshi V."/>
            <person name="Kalu J.B."/>
            <person name="Kam C."/>
            <person name="Kashfia A."/>
            <person name="Keebler J."/>
            <person name="Kisamo H."/>
            <person name="Kovar C.L."/>
            <person name="Lago L.A."/>
            <person name="Lai C.-Y."/>
            <person name="Laidlaw J."/>
            <person name="Lara F."/>
            <person name="Le T.-K."/>
            <person name="Lee S.L."/>
            <person name="Legall F.H."/>
            <person name="Lemon S.J."/>
            <person name="Lewis L.R."/>
            <person name="Li B."/>
            <person name="Liu Y."/>
            <person name="Liu Y.-S."/>
            <person name="Lopez J."/>
            <person name="Lozado R.J."/>
            <person name="Lu J."/>
            <person name="Madu R.C."/>
            <person name="Maheshwari M."/>
            <person name="Maheshwari R."/>
            <person name="Malloy K."/>
            <person name="Martinez E."/>
            <person name="Mathew T."/>
            <person name="Mercado I.C."/>
            <person name="Mercado C."/>
            <person name="Meyer B."/>
            <person name="Montgomery K."/>
            <person name="Morgan M.B."/>
            <person name="Munidasa M."/>
            <person name="Nazareth L.V."/>
            <person name="Nelson J."/>
            <person name="Ng B.M."/>
            <person name="Nguyen N.B."/>
            <person name="Nguyen P.Q."/>
            <person name="Nguyen T."/>
            <person name="Obregon M."/>
            <person name="Okwuonu G.O."/>
            <person name="Onwere C.G."/>
            <person name="Orozco G."/>
            <person name="Parra A."/>
            <person name="Patel S."/>
            <person name="Patil S."/>
            <person name="Perez A."/>
            <person name="Perez Y."/>
            <person name="Pham C."/>
            <person name="Primus E.L."/>
            <person name="Pu L.-L."/>
            <person name="Puazo M."/>
            <person name="Qin X."/>
            <person name="Quiroz J.B."/>
            <person name="Reese J."/>
            <person name="Richards S."/>
            <person name="Rives C.M."/>
            <person name="Robberts R."/>
            <person name="Ruiz S.J."/>
            <person name="Ruiz M.J."/>
            <person name="Santibanez J."/>
            <person name="Schneider B.W."/>
            <person name="Sisson I."/>
            <person name="Smith M."/>
            <person name="Sodergren E."/>
            <person name="Song X.-Z."/>
            <person name="Song B.B."/>
            <person name="Summersgill H."/>
            <person name="Thelus R."/>
            <person name="Thornton R.D."/>
            <person name="Trejos Z.Y."/>
            <person name="Usmani K."/>
            <person name="Vattathil S."/>
            <person name="Villasana D."/>
            <person name="Walker D.L."/>
            <person name="Wang S."/>
            <person name="Wang K."/>
            <person name="White C.S."/>
            <person name="Williams A.C."/>
            <person name="Williamson J."/>
            <person name="Wilson K."/>
            <person name="Woghiren I.O."/>
            <person name="Woodworth J.R."/>
            <person name="Worley K.C."/>
            <person name="Wright R.A."/>
            <person name="Wu W."/>
            <person name="Young L."/>
            <person name="Zhang L."/>
            <person name="Zhang J."/>
            <person name="Zhu Y."/>
            <person name="Muzny D.M."/>
            <person name="Weinstock G."/>
            <person name="Gibbs R.A."/>
        </authorList>
    </citation>
    <scope>NUCLEOTIDE SEQUENCE [LARGE SCALE GENOMIC DNA]</scope>
    <source>
        <strain evidence="8">LSR1</strain>
    </source>
</reference>
<dbReference type="OrthoDB" id="10009287at2759"/>
<evidence type="ECO:0000256" key="1">
    <source>
        <dbReference type="ARBA" id="ARBA00004141"/>
    </source>
</evidence>
<protein>
    <recommendedName>
        <fullName evidence="6">Receptor expression-enhancing protein</fullName>
    </recommendedName>
</protein>
<dbReference type="PANTHER" id="PTHR12300:SF161">
    <property type="entry name" value="RECEPTOR EXPRESSION-ENHANCING PROTEIN"/>
    <property type="match status" value="1"/>
</dbReference>
<evidence type="ECO:0000313" key="7">
    <source>
        <dbReference type="EnsemblMetazoa" id="XP_008184796.1"/>
    </source>
</evidence>
<dbReference type="GO" id="GO:0016020">
    <property type="term" value="C:membrane"/>
    <property type="evidence" value="ECO:0007669"/>
    <property type="project" value="UniProtKB-SubCell"/>
</dbReference>
<feature type="transmembrane region" description="Helical" evidence="6">
    <location>
        <begin position="106"/>
        <end position="124"/>
    </location>
</feature>
<comment type="similarity">
    <text evidence="2 6">Belongs to the DP1 family.</text>
</comment>
<organism evidence="7 8">
    <name type="scientific">Acyrthosiphon pisum</name>
    <name type="common">Pea aphid</name>
    <dbReference type="NCBI Taxonomy" id="7029"/>
    <lineage>
        <taxon>Eukaryota</taxon>
        <taxon>Metazoa</taxon>
        <taxon>Ecdysozoa</taxon>
        <taxon>Arthropoda</taxon>
        <taxon>Hexapoda</taxon>
        <taxon>Insecta</taxon>
        <taxon>Pterygota</taxon>
        <taxon>Neoptera</taxon>
        <taxon>Paraneoptera</taxon>
        <taxon>Hemiptera</taxon>
        <taxon>Sternorrhyncha</taxon>
        <taxon>Aphidomorpha</taxon>
        <taxon>Aphidoidea</taxon>
        <taxon>Aphididae</taxon>
        <taxon>Macrosiphini</taxon>
        <taxon>Acyrthosiphon</taxon>
    </lineage>
</organism>